<dbReference type="HOGENOM" id="CLU_2039386_0_0_1"/>
<dbReference type="AlphaFoldDB" id="A0A075B016"/>
<organism evidence="1 2">
    <name type="scientific">Rozella allomycis (strain CSF55)</name>
    <dbReference type="NCBI Taxonomy" id="988480"/>
    <lineage>
        <taxon>Eukaryota</taxon>
        <taxon>Fungi</taxon>
        <taxon>Fungi incertae sedis</taxon>
        <taxon>Cryptomycota</taxon>
        <taxon>Cryptomycota incertae sedis</taxon>
        <taxon>Rozella</taxon>
    </lineage>
</organism>
<accession>A0A075B016</accession>
<gene>
    <name evidence="1" type="ORF">O9G_006312</name>
</gene>
<proteinExistence type="predicted"/>
<dbReference type="Proteomes" id="UP000030755">
    <property type="component" value="Unassembled WGS sequence"/>
</dbReference>
<reference evidence="1 2" key="1">
    <citation type="journal article" date="2013" name="Curr. Biol.">
        <title>Shared signatures of parasitism and phylogenomics unite Cryptomycota and microsporidia.</title>
        <authorList>
            <person name="James T.Y."/>
            <person name="Pelin A."/>
            <person name="Bonen L."/>
            <person name="Ahrendt S."/>
            <person name="Sain D."/>
            <person name="Corradi N."/>
            <person name="Stajich J.E."/>
        </authorList>
    </citation>
    <scope>NUCLEOTIDE SEQUENCE [LARGE SCALE GENOMIC DNA]</scope>
    <source>
        <strain evidence="1 2">CSF55</strain>
    </source>
</reference>
<sequence>MIQINSVNVSLQTRGMLHSSIEQFGIFSNDVLKIEINVKRIPKVAQLYVEINGVTEKVSLSLKKDPVYEYDSDSECEDNYLKPIVYPKPKEFVYVAMYKVPTVSEISTMILSIKGYTLMSC</sequence>
<dbReference type="EMBL" id="KE560708">
    <property type="protein sequence ID" value="EPZ35932.1"/>
    <property type="molecule type" value="Genomic_DNA"/>
</dbReference>
<evidence type="ECO:0000313" key="2">
    <source>
        <dbReference type="Proteomes" id="UP000030755"/>
    </source>
</evidence>
<evidence type="ECO:0000313" key="1">
    <source>
        <dbReference type="EMBL" id="EPZ35932.1"/>
    </source>
</evidence>
<protein>
    <submittedName>
        <fullName evidence="1">Uncharacterized protein</fullName>
    </submittedName>
</protein>
<keyword evidence="2" id="KW-1185">Reference proteome</keyword>
<name>A0A075B016_ROZAC</name>